<dbReference type="KEGG" id="uli:ETAA1_23780"/>
<dbReference type="SMART" id="SM00829">
    <property type="entry name" value="PKS_ER"/>
    <property type="match status" value="1"/>
</dbReference>
<dbReference type="AlphaFoldDB" id="A0A517XSD7"/>
<dbReference type="InterPro" id="IPR020843">
    <property type="entry name" value="ER"/>
</dbReference>
<keyword evidence="2" id="KW-0560">Oxidoreductase</keyword>
<evidence type="ECO:0000313" key="2">
    <source>
        <dbReference type="EMBL" id="QDU20426.1"/>
    </source>
</evidence>
<dbReference type="EC" id="1.1.1.1" evidence="2"/>
<dbReference type="RefSeq" id="WP_145237939.1">
    <property type="nucleotide sequence ID" value="NZ_CP036273.1"/>
</dbReference>
<keyword evidence="3" id="KW-1185">Reference proteome</keyword>
<dbReference type="InterPro" id="IPR052711">
    <property type="entry name" value="Zinc_ADH-like"/>
</dbReference>
<sequence length="334" mass="35450">MRAFVVRGGFGFDNLAFEERPDPVPGRDEVLVRVRAASLNFRDLLVARGEYNPKLPLPRVLGSDAAGEVVAVGENVGAWRVGDRVVGCFFQEWIGGDLTELAARSALGADRDGVLAELVVFSKYGLVPVPEHLSYEEAATLPCAAVTAWNALRAPGAGADMTVLIQGTGGVSVFALQLAKAMRRTVLVTTRSARKAERATALGADAVCVTADTPAWEKWAWEQTGGRGVDLVVEVGGAGTMEKSLRAVRYGGHIGLIGVLSGPGAFNPIGAVMKRVTIHGQFVGSRADFLTLNAALEQRQLRPVIDRVFRFTEARAAFEYLAAGGHVGKVVVAL</sequence>
<dbReference type="EMBL" id="CP036273">
    <property type="protein sequence ID" value="QDU20426.1"/>
    <property type="molecule type" value="Genomic_DNA"/>
</dbReference>
<evidence type="ECO:0000259" key="1">
    <source>
        <dbReference type="SMART" id="SM00829"/>
    </source>
</evidence>
<dbReference type="PANTHER" id="PTHR45033">
    <property type="match status" value="1"/>
</dbReference>
<feature type="domain" description="Enoyl reductase (ER)" evidence="1">
    <location>
        <begin position="11"/>
        <end position="332"/>
    </location>
</feature>
<gene>
    <name evidence="2" type="primary">adhT_1</name>
    <name evidence="2" type="ORF">ETAA1_23780</name>
</gene>
<dbReference type="InterPro" id="IPR011032">
    <property type="entry name" value="GroES-like_sf"/>
</dbReference>
<dbReference type="GO" id="GO:0004022">
    <property type="term" value="F:alcohol dehydrogenase (NAD+) activity"/>
    <property type="evidence" value="ECO:0007669"/>
    <property type="project" value="UniProtKB-EC"/>
</dbReference>
<dbReference type="SUPFAM" id="SSF51735">
    <property type="entry name" value="NAD(P)-binding Rossmann-fold domains"/>
    <property type="match status" value="1"/>
</dbReference>
<dbReference type="Proteomes" id="UP000319576">
    <property type="component" value="Chromosome"/>
</dbReference>
<dbReference type="Pfam" id="PF08240">
    <property type="entry name" value="ADH_N"/>
    <property type="match status" value="1"/>
</dbReference>
<dbReference type="OrthoDB" id="9787435at2"/>
<dbReference type="PANTHER" id="PTHR45033:SF2">
    <property type="entry name" value="ZINC-TYPE ALCOHOL DEHYDROGENASE-LIKE PROTEIN C1773.06C"/>
    <property type="match status" value="1"/>
</dbReference>
<dbReference type="Gene3D" id="3.40.50.720">
    <property type="entry name" value="NAD(P)-binding Rossmann-like Domain"/>
    <property type="match status" value="1"/>
</dbReference>
<evidence type="ECO:0000313" key="3">
    <source>
        <dbReference type="Proteomes" id="UP000319576"/>
    </source>
</evidence>
<proteinExistence type="predicted"/>
<organism evidence="2 3">
    <name type="scientific">Urbifossiella limnaea</name>
    <dbReference type="NCBI Taxonomy" id="2528023"/>
    <lineage>
        <taxon>Bacteria</taxon>
        <taxon>Pseudomonadati</taxon>
        <taxon>Planctomycetota</taxon>
        <taxon>Planctomycetia</taxon>
        <taxon>Gemmatales</taxon>
        <taxon>Gemmataceae</taxon>
        <taxon>Urbifossiella</taxon>
    </lineage>
</organism>
<protein>
    <submittedName>
        <fullName evidence="2">Alcohol dehydrogenase</fullName>
        <ecNumber evidence="2">1.1.1.1</ecNumber>
    </submittedName>
</protein>
<dbReference type="InterPro" id="IPR013154">
    <property type="entry name" value="ADH-like_N"/>
</dbReference>
<dbReference type="InterPro" id="IPR036291">
    <property type="entry name" value="NAD(P)-bd_dom_sf"/>
</dbReference>
<accession>A0A517XSD7</accession>
<reference evidence="2 3" key="1">
    <citation type="submission" date="2019-02" db="EMBL/GenBank/DDBJ databases">
        <title>Deep-cultivation of Planctomycetes and their phenomic and genomic characterization uncovers novel biology.</title>
        <authorList>
            <person name="Wiegand S."/>
            <person name="Jogler M."/>
            <person name="Boedeker C."/>
            <person name="Pinto D."/>
            <person name="Vollmers J."/>
            <person name="Rivas-Marin E."/>
            <person name="Kohn T."/>
            <person name="Peeters S.H."/>
            <person name="Heuer A."/>
            <person name="Rast P."/>
            <person name="Oberbeckmann S."/>
            <person name="Bunk B."/>
            <person name="Jeske O."/>
            <person name="Meyerdierks A."/>
            <person name="Storesund J.E."/>
            <person name="Kallscheuer N."/>
            <person name="Luecker S."/>
            <person name="Lage O.M."/>
            <person name="Pohl T."/>
            <person name="Merkel B.J."/>
            <person name="Hornburger P."/>
            <person name="Mueller R.-W."/>
            <person name="Bruemmer F."/>
            <person name="Labrenz M."/>
            <person name="Spormann A.M."/>
            <person name="Op den Camp H."/>
            <person name="Overmann J."/>
            <person name="Amann R."/>
            <person name="Jetten M.S.M."/>
            <person name="Mascher T."/>
            <person name="Medema M.H."/>
            <person name="Devos D.P."/>
            <person name="Kaster A.-K."/>
            <person name="Ovreas L."/>
            <person name="Rohde M."/>
            <person name="Galperin M.Y."/>
            <person name="Jogler C."/>
        </authorList>
    </citation>
    <scope>NUCLEOTIDE SEQUENCE [LARGE SCALE GENOMIC DNA]</scope>
    <source>
        <strain evidence="2 3">ETA_A1</strain>
    </source>
</reference>
<dbReference type="Gene3D" id="3.90.180.10">
    <property type="entry name" value="Medium-chain alcohol dehydrogenases, catalytic domain"/>
    <property type="match status" value="1"/>
</dbReference>
<name>A0A517XSD7_9BACT</name>
<dbReference type="InterPro" id="IPR013149">
    <property type="entry name" value="ADH-like_C"/>
</dbReference>
<dbReference type="Pfam" id="PF00107">
    <property type="entry name" value="ADH_zinc_N"/>
    <property type="match status" value="1"/>
</dbReference>
<dbReference type="CDD" id="cd08276">
    <property type="entry name" value="MDR7"/>
    <property type="match status" value="1"/>
</dbReference>
<dbReference type="SUPFAM" id="SSF50129">
    <property type="entry name" value="GroES-like"/>
    <property type="match status" value="1"/>
</dbReference>